<evidence type="ECO:0000313" key="3">
    <source>
        <dbReference type="EMBL" id="MDQ2089317.1"/>
    </source>
</evidence>
<keyword evidence="4" id="KW-1185">Reference proteome</keyword>
<name>A0AAE4B3J7_9RHOB</name>
<dbReference type="RefSeq" id="WP_306734565.1">
    <property type="nucleotide sequence ID" value="NZ_JANHAX010000001.1"/>
</dbReference>
<evidence type="ECO:0008006" key="5">
    <source>
        <dbReference type="Google" id="ProtNLM"/>
    </source>
</evidence>
<feature type="compositionally biased region" description="Low complexity" evidence="1">
    <location>
        <begin position="635"/>
        <end position="648"/>
    </location>
</feature>
<feature type="compositionally biased region" description="Basic and acidic residues" evidence="1">
    <location>
        <begin position="863"/>
        <end position="875"/>
    </location>
</feature>
<comment type="caution">
    <text evidence="3">The sequence shown here is derived from an EMBL/GenBank/DDBJ whole genome shotgun (WGS) entry which is preliminary data.</text>
</comment>
<evidence type="ECO:0000313" key="4">
    <source>
        <dbReference type="Proteomes" id="UP001226762"/>
    </source>
</evidence>
<feature type="compositionally biased region" description="Basic and acidic residues" evidence="1">
    <location>
        <begin position="796"/>
        <end position="807"/>
    </location>
</feature>
<feature type="compositionally biased region" description="Low complexity" evidence="1">
    <location>
        <begin position="876"/>
        <end position="890"/>
    </location>
</feature>
<keyword evidence="2" id="KW-0472">Membrane</keyword>
<dbReference type="Proteomes" id="UP001226762">
    <property type="component" value="Unassembled WGS sequence"/>
</dbReference>
<keyword evidence="2" id="KW-0812">Transmembrane</keyword>
<feature type="region of interest" description="Disordered" evidence="1">
    <location>
        <begin position="182"/>
        <end position="456"/>
    </location>
</feature>
<feature type="region of interest" description="Disordered" evidence="1">
    <location>
        <begin position="615"/>
        <end position="648"/>
    </location>
</feature>
<sequence>MKPNFALTLSFEGIGLLYRAFPGWNRVGEVALDSPDLTGALAVLRETAEQICGPDFTTKLVIPNDQIKFLSLDLGLANEDERNSAIREALDGATPYPVDDLEYDWSVEGDRTLVAAVARETLAEAESFAITHGFNPVSFVAMPQDEEFSGEPFFGQTRHADSLLDVGEQVQRDMAAIRVTGVTRLPDPGDEADGGVAAEPAATQGADAEETEVSEEAVTAVPHAEHADAPEPEETNSADAKPPGTGKTDNTPAEADETTAEPELEPKPEPAPEPGPEPEPQPGPELDAEPKPEPEPAPESDPESESVPVFEHATDLLQPEPDADDLPFSGAELAPSPEADADAESVPASVLSDALPDESDSETDAATGAPALPAAAAEPAPAFASMRAHRDDDIVDTIAPSLSGVRRETSDLTAPTIPVAADDLPADAPAPTIDAAPDSYDRDDVVDNVPPMPAYLSVPEAGAAHDTTADLPTTAPIDEAGAPPAPRGGRLNFLSGKSQEQAAGLAAALSAGTPADAIDRRDRIDGERDEERRRMTVFGARKSPSPEQEIGGKPRHLGLILSVVLLLFLAGVAAWASIFMDEGLSRFFGGPRDTDIAVLPAETVDELAIEGEEAMVPTPPEPSPTAPEPTDLAALQPEPAPETTQPPALVQPALPHALTEREAQARYAVTGVWQRAPQAPQLPDQLSLDDFYVASIDPQVEAQDAVALPPTVALDTDVALGGSPRSATRGARFQFDARGLVVARADGAVSPEGFLVFSGRPPVWPAALPQRLSDALPDSAEQSAETARRAAVRPRFRPDGLIEENERQTLGGLTRAELGKKRPKARPEQAAQKIEEEKQETGTEFAVVESRKPRPRPSNFARLVERARKTERATEPQETTQAAAAVPRSQVTAPAAPSKASVAQAATVRNQLNLRRINLIGVYGKPSSRRALVRLANGRYKKVKVGDRLDGGSVQAISDAELRYTKNGRNVILKMPRG</sequence>
<dbReference type="PANTHER" id="PTHR48148:SF3">
    <property type="entry name" value="KERATINOCYTE PROLINE-RICH PROTEIN"/>
    <property type="match status" value="1"/>
</dbReference>
<dbReference type="PANTHER" id="PTHR48148">
    <property type="entry name" value="KERATINOCYTE PROLINE-RICH PROTEIN"/>
    <property type="match status" value="1"/>
</dbReference>
<protein>
    <recommendedName>
        <fullName evidence="5">Type IV pilus biogenesis</fullName>
    </recommendedName>
</protein>
<feature type="compositionally biased region" description="Pro residues" evidence="1">
    <location>
        <begin position="617"/>
        <end position="627"/>
    </location>
</feature>
<accession>A0AAE4B3J7</accession>
<evidence type="ECO:0000256" key="2">
    <source>
        <dbReference type="SAM" id="Phobius"/>
    </source>
</evidence>
<dbReference type="InterPro" id="IPR043129">
    <property type="entry name" value="ATPase_NBD"/>
</dbReference>
<dbReference type="SUPFAM" id="SSF53067">
    <property type="entry name" value="Actin-like ATPase domain"/>
    <property type="match status" value="1"/>
</dbReference>
<proteinExistence type="predicted"/>
<gene>
    <name evidence="3" type="ORF">NO357_05325</name>
</gene>
<feature type="compositionally biased region" description="Pro residues" evidence="1">
    <location>
        <begin position="271"/>
        <end position="283"/>
    </location>
</feature>
<evidence type="ECO:0000256" key="1">
    <source>
        <dbReference type="SAM" id="MobiDB-lite"/>
    </source>
</evidence>
<feature type="region of interest" description="Disordered" evidence="1">
    <location>
        <begin position="775"/>
        <end position="890"/>
    </location>
</feature>
<dbReference type="EMBL" id="JANHAX010000001">
    <property type="protein sequence ID" value="MDQ2089317.1"/>
    <property type="molecule type" value="Genomic_DNA"/>
</dbReference>
<feature type="transmembrane region" description="Helical" evidence="2">
    <location>
        <begin position="557"/>
        <end position="578"/>
    </location>
</feature>
<reference evidence="3" key="1">
    <citation type="submission" date="2022-07" db="EMBL/GenBank/DDBJ databases">
        <authorList>
            <person name="Otstavnykh N."/>
            <person name="Isaeva M."/>
            <person name="Bystritskaya E."/>
        </authorList>
    </citation>
    <scope>NUCLEOTIDE SEQUENCE</scope>
    <source>
        <strain evidence="3">KCTC 52189</strain>
    </source>
</reference>
<reference evidence="3" key="2">
    <citation type="submission" date="2023-02" db="EMBL/GenBank/DDBJ databases">
        <title>'Rhodoalgimonas zhirmunskyi' gen. nov., isolated from a red alga.</title>
        <authorList>
            <person name="Nedashkovskaya O.I."/>
            <person name="Otstavnykh N.Y."/>
            <person name="Bystritskaya E.P."/>
            <person name="Balabanova L.A."/>
            <person name="Isaeva M.P."/>
        </authorList>
    </citation>
    <scope>NUCLEOTIDE SEQUENCE</scope>
    <source>
        <strain evidence="3">KCTC 52189</strain>
    </source>
</reference>
<keyword evidence="2" id="KW-1133">Transmembrane helix</keyword>
<feature type="compositionally biased region" description="Low complexity" evidence="1">
    <location>
        <begin position="418"/>
        <end position="438"/>
    </location>
</feature>
<organism evidence="3 4">
    <name type="scientific">Marimonas arenosa</name>
    <dbReference type="NCBI Taxonomy" id="1795305"/>
    <lineage>
        <taxon>Bacteria</taxon>
        <taxon>Pseudomonadati</taxon>
        <taxon>Pseudomonadota</taxon>
        <taxon>Alphaproteobacteria</taxon>
        <taxon>Rhodobacterales</taxon>
        <taxon>Paracoccaceae</taxon>
        <taxon>Marimonas</taxon>
    </lineage>
</organism>
<feature type="compositionally biased region" description="Acidic residues" evidence="1">
    <location>
        <begin position="254"/>
        <end position="263"/>
    </location>
</feature>
<dbReference type="AlphaFoldDB" id="A0AAE4B3J7"/>
<feature type="compositionally biased region" description="Low complexity" evidence="1">
    <location>
        <begin position="365"/>
        <end position="386"/>
    </location>
</feature>